<gene>
    <name evidence="1" type="ORF">NCTC13337_01731</name>
</gene>
<keyword evidence="2" id="KW-1185">Reference proteome</keyword>
<protein>
    <submittedName>
        <fullName evidence="1">Uncharacterized protein</fullName>
    </submittedName>
</protein>
<evidence type="ECO:0000313" key="1">
    <source>
        <dbReference type="EMBL" id="SUO96150.1"/>
    </source>
</evidence>
<name>A0A380MU72_9GAMM</name>
<dbReference type="Proteomes" id="UP000254601">
    <property type="component" value="Unassembled WGS sequence"/>
</dbReference>
<accession>A0A380MU72</accession>
<proteinExistence type="predicted"/>
<evidence type="ECO:0000313" key="2">
    <source>
        <dbReference type="Proteomes" id="UP000254601"/>
    </source>
</evidence>
<reference evidence="1 2" key="1">
    <citation type="submission" date="2018-06" db="EMBL/GenBank/DDBJ databases">
        <authorList>
            <consortium name="Pathogen Informatics"/>
            <person name="Doyle S."/>
        </authorList>
    </citation>
    <scope>NUCLEOTIDE SEQUENCE [LARGE SCALE GENOMIC DNA]</scope>
    <source>
        <strain evidence="1 2">NCTC13337</strain>
    </source>
</reference>
<dbReference type="EMBL" id="UHIC01000001">
    <property type="protein sequence ID" value="SUO96150.1"/>
    <property type="molecule type" value="Genomic_DNA"/>
</dbReference>
<sequence>MSEQFSPSAELVLHGITITTDFDSAIDHSLALIRLMSIASENEDRALESHEFSLICELLENQLYAVKESVSNYLYAQLKIEQAAKGGAK</sequence>
<organism evidence="1 2">
    <name type="scientific">Suttonella ornithocola</name>
    <dbReference type="NCBI Taxonomy" id="279832"/>
    <lineage>
        <taxon>Bacteria</taxon>
        <taxon>Pseudomonadati</taxon>
        <taxon>Pseudomonadota</taxon>
        <taxon>Gammaproteobacteria</taxon>
        <taxon>Cardiobacteriales</taxon>
        <taxon>Cardiobacteriaceae</taxon>
        <taxon>Suttonella</taxon>
    </lineage>
</organism>
<dbReference type="AlphaFoldDB" id="A0A380MU72"/>